<dbReference type="PROSITE" id="PS00211">
    <property type="entry name" value="ABC_TRANSPORTER_1"/>
    <property type="match status" value="1"/>
</dbReference>
<evidence type="ECO:0000256" key="1">
    <source>
        <dbReference type="ARBA" id="ARBA00005417"/>
    </source>
</evidence>
<comment type="similarity">
    <text evidence="1">Belongs to the ABC transporter superfamily.</text>
</comment>
<protein>
    <submittedName>
        <fullName evidence="7">Branched-chain amino acid transport system ATP-binding protein</fullName>
    </submittedName>
</protein>
<dbReference type="PANTHER" id="PTHR43820">
    <property type="entry name" value="HIGH-AFFINITY BRANCHED-CHAIN AMINO ACID TRANSPORT ATP-BINDING PROTEIN LIVF"/>
    <property type="match status" value="1"/>
</dbReference>
<sequence>MGDVLLTVHNLHVSYGPIRALKGLDLNVKKGEIVALLGANGAGKTTLLQSISGLLQPSDGQIFFKEEEITGKDPASIVKRKVIHVPEHRQVFGTLTVIDNLYLGAYHHYRTTGKRQIEEDLKRVFSLFPILEERKYQLAGTLSGGQQQMLAIARGVMAKPEVLLLDEPTLGLAPIVAKEVLELIRELNQTLGTTVLLIEQNVVSSLKIAHRAYVIAHGAIVKEGLAQELLHDHQVREAYLGQSVG</sequence>
<reference evidence="7 8" key="1">
    <citation type="submission" date="2023-07" db="EMBL/GenBank/DDBJ databases">
        <title>Genomic Encyclopedia of Type Strains, Phase IV (KMG-IV): sequencing the most valuable type-strain genomes for metagenomic binning, comparative biology and taxonomic classification.</title>
        <authorList>
            <person name="Goeker M."/>
        </authorList>
    </citation>
    <scope>NUCLEOTIDE SEQUENCE [LARGE SCALE GENOMIC DNA]</scope>
    <source>
        <strain evidence="7 8">DSM 17740</strain>
    </source>
</reference>
<dbReference type="InterPro" id="IPR003593">
    <property type="entry name" value="AAA+_ATPase"/>
</dbReference>
<dbReference type="EMBL" id="JAUSUQ010000005">
    <property type="protein sequence ID" value="MDQ0338961.1"/>
    <property type="molecule type" value="Genomic_DNA"/>
</dbReference>
<gene>
    <name evidence="7" type="ORF">J2S00_001747</name>
</gene>
<organism evidence="7 8">
    <name type="scientific">Caldalkalibacillus uzonensis</name>
    <dbReference type="NCBI Taxonomy" id="353224"/>
    <lineage>
        <taxon>Bacteria</taxon>
        <taxon>Bacillati</taxon>
        <taxon>Bacillota</taxon>
        <taxon>Bacilli</taxon>
        <taxon>Bacillales</taxon>
        <taxon>Bacillaceae</taxon>
        <taxon>Caldalkalibacillus</taxon>
    </lineage>
</organism>
<evidence type="ECO:0000256" key="3">
    <source>
        <dbReference type="ARBA" id="ARBA00022741"/>
    </source>
</evidence>
<dbReference type="InterPro" id="IPR052156">
    <property type="entry name" value="BCAA_Transport_ATP-bd_LivF"/>
</dbReference>
<keyword evidence="8" id="KW-1185">Reference proteome</keyword>
<dbReference type="InterPro" id="IPR027417">
    <property type="entry name" value="P-loop_NTPase"/>
</dbReference>
<evidence type="ECO:0000313" key="7">
    <source>
        <dbReference type="EMBL" id="MDQ0338961.1"/>
    </source>
</evidence>
<dbReference type="Gene3D" id="3.40.50.300">
    <property type="entry name" value="P-loop containing nucleotide triphosphate hydrolases"/>
    <property type="match status" value="1"/>
</dbReference>
<keyword evidence="4 7" id="KW-0067">ATP-binding</keyword>
<feature type="domain" description="ABC transporter" evidence="6">
    <location>
        <begin position="6"/>
        <end position="242"/>
    </location>
</feature>
<dbReference type="InterPro" id="IPR003439">
    <property type="entry name" value="ABC_transporter-like_ATP-bd"/>
</dbReference>
<comment type="caution">
    <text evidence="7">The sequence shown here is derived from an EMBL/GenBank/DDBJ whole genome shotgun (WGS) entry which is preliminary data.</text>
</comment>
<proteinExistence type="inferred from homology"/>
<evidence type="ECO:0000256" key="4">
    <source>
        <dbReference type="ARBA" id="ARBA00022840"/>
    </source>
</evidence>
<dbReference type="CDD" id="cd03224">
    <property type="entry name" value="ABC_TM1139_LivF_branched"/>
    <property type="match status" value="1"/>
</dbReference>
<dbReference type="Proteomes" id="UP001232445">
    <property type="component" value="Unassembled WGS sequence"/>
</dbReference>
<keyword evidence="3" id="KW-0547">Nucleotide-binding</keyword>
<dbReference type="PROSITE" id="PS50893">
    <property type="entry name" value="ABC_TRANSPORTER_2"/>
    <property type="match status" value="1"/>
</dbReference>
<dbReference type="InterPro" id="IPR017871">
    <property type="entry name" value="ABC_transporter-like_CS"/>
</dbReference>
<evidence type="ECO:0000256" key="5">
    <source>
        <dbReference type="ARBA" id="ARBA00022970"/>
    </source>
</evidence>
<evidence type="ECO:0000259" key="6">
    <source>
        <dbReference type="PROSITE" id="PS50893"/>
    </source>
</evidence>
<accession>A0ABU0CRA6</accession>
<keyword evidence="2" id="KW-0813">Transport</keyword>
<dbReference type="SMART" id="SM00382">
    <property type="entry name" value="AAA"/>
    <property type="match status" value="1"/>
</dbReference>
<name>A0ABU0CRA6_9BACI</name>
<dbReference type="GO" id="GO:0005524">
    <property type="term" value="F:ATP binding"/>
    <property type="evidence" value="ECO:0007669"/>
    <property type="project" value="UniProtKB-KW"/>
</dbReference>
<dbReference type="Pfam" id="PF00005">
    <property type="entry name" value="ABC_tran"/>
    <property type="match status" value="1"/>
</dbReference>
<keyword evidence="5" id="KW-0029">Amino-acid transport</keyword>
<evidence type="ECO:0000256" key="2">
    <source>
        <dbReference type="ARBA" id="ARBA00022448"/>
    </source>
</evidence>
<dbReference type="RefSeq" id="WP_307338163.1">
    <property type="nucleotide sequence ID" value="NZ_JAUSUQ010000005.1"/>
</dbReference>
<evidence type="ECO:0000313" key="8">
    <source>
        <dbReference type="Proteomes" id="UP001232445"/>
    </source>
</evidence>
<dbReference type="SUPFAM" id="SSF52540">
    <property type="entry name" value="P-loop containing nucleoside triphosphate hydrolases"/>
    <property type="match status" value="1"/>
</dbReference>
<dbReference type="PANTHER" id="PTHR43820:SF4">
    <property type="entry name" value="HIGH-AFFINITY BRANCHED-CHAIN AMINO ACID TRANSPORT ATP-BINDING PROTEIN LIVF"/>
    <property type="match status" value="1"/>
</dbReference>